<dbReference type="FunFam" id="1.10.10.520:FF:000001">
    <property type="entry name" value="NEDD8-activating enzyme E1 catalytic subunit"/>
    <property type="match status" value="1"/>
</dbReference>
<dbReference type="SUPFAM" id="SSF81995">
    <property type="entry name" value="beta-sandwich domain of Sec23/24"/>
    <property type="match status" value="1"/>
</dbReference>
<dbReference type="InterPro" id="IPR000594">
    <property type="entry name" value="ThiF_NAD_FAD-bd"/>
</dbReference>
<evidence type="ECO:0000259" key="13">
    <source>
        <dbReference type="SMART" id="SM01181"/>
    </source>
</evidence>
<reference evidence="14" key="2">
    <citation type="submission" date="2016-05" db="EMBL/GenBank/DDBJ databases">
        <title>Comparative analysis highlights variable genome content of wheat rusts and divergence of the mating loci.</title>
        <authorList>
            <person name="Cuomo C.A."/>
            <person name="Bakkeren G."/>
            <person name="Szabo L."/>
            <person name="Khalil H."/>
            <person name="Joly D."/>
            <person name="Goldberg J."/>
            <person name="Young S."/>
            <person name="Zeng Q."/>
            <person name="Fellers J."/>
        </authorList>
    </citation>
    <scope>NUCLEOTIDE SEQUENCE [LARGE SCALE GENOMIC DNA]</scope>
    <source>
        <strain evidence="14">1-1 BBBD Race 1</strain>
    </source>
</reference>
<dbReference type="Gene3D" id="3.10.290.20">
    <property type="entry name" value="Ubiquitin-like 2 activating enzyme e1b. Chain: B, domain 3"/>
    <property type="match status" value="1"/>
</dbReference>
<dbReference type="InterPro" id="IPR030468">
    <property type="entry name" value="Uba3_N"/>
</dbReference>
<keyword evidence="5 11" id="KW-0547">Nucleotide-binding</keyword>
<dbReference type="Pfam" id="PF00899">
    <property type="entry name" value="ThiF"/>
    <property type="match status" value="1"/>
</dbReference>
<evidence type="ECO:0000256" key="2">
    <source>
        <dbReference type="ARBA" id="ARBA00006310"/>
    </source>
</evidence>
<dbReference type="InterPro" id="IPR023318">
    <property type="entry name" value="Ub_act_enz_dom_a_sf"/>
</dbReference>
<reference evidence="15 16" key="3">
    <citation type="journal article" date="2017" name="G3 (Bethesda)">
        <title>Comparative analysis highlights variable genome content of wheat rusts and divergence of the mating loci.</title>
        <authorList>
            <person name="Cuomo C.A."/>
            <person name="Bakkeren G."/>
            <person name="Khalil H.B."/>
            <person name="Panwar V."/>
            <person name="Joly D."/>
            <person name="Linning R."/>
            <person name="Sakthikumar S."/>
            <person name="Song X."/>
            <person name="Adiconis X."/>
            <person name="Fan L."/>
            <person name="Goldberg J.M."/>
            <person name="Levin J.Z."/>
            <person name="Young S."/>
            <person name="Zeng Q."/>
            <person name="Anikster Y."/>
            <person name="Bruce M."/>
            <person name="Wang M."/>
            <person name="Yin C."/>
            <person name="McCallum B."/>
            <person name="Szabo L.J."/>
            <person name="Hulbert S."/>
            <person name="Chen X."/>
            <person name="Fellers J.P."/>
        </authorList>
    </citation>
    <scope>NUCLEOTIDE SEQUENCE</scope>
    <source>
        <strain evidence="15">isolate 1-1 / race 1 (BBBD)</strain>
        <strain evidence="16">Isolate 1-1 / race 1 (BBBD)</strain>
    </source>
</reference>
<feature type="compositionally biased region" description="Pro residues" evidence="12">
    <location>
        <begin position="20"/>
        <end position="29"/>
    </location>
</feature>
<dbReference type="PANTHER" id="PTHR10953">
    <property type="entry name" value="UBIQUITIN-ACTIVATING ENZYME E1"/>
    <property type="match status" value="1"/>
</dbReference>
<feature type="compositionally biased region" description="Low complexity" evidence="12">
    <location>
        <begin position="51"/>
        <end position="95"/>
    </location>
</feature>
<dbReference type="GO" id="GO:0045116">
    <property type="term" value="P:protein neddylation"/>
    <property type="evidence" value="ECO:0007669"/>
    <property type="project" value="UniProtKB-UniRule"/>
</dbReference>
<evidence type="ECO:0000256" key="8">
    <source>
        <dbReference type="ARBA" id="ARBA00023624"/>
    </source>
</evidence>
<dbReference type="EMBL" id="ADAS02000679">
    <property type="protein sequence ID" value="OAV86966.1"/>
    <property type="molecule type" value="Genomic_DNA"/>
</dbReference>
<evidence type="ECO:0000256" key="9">
    <source>
        <dbReference type="ARBA" id="ARBA00024626"/>
    </source>
</evidence>
<evidence type="ECO:0000256" key="11">
    <source>
        <dbReference type="RuleBase" id="RU368009"/>
    </source>
</evidence>
<proteinExistence type="inferred from homology"/>
<dbReference type="Proteomes" id="UP000005240">
    <property type="component" value="Unassembled WGS sequence"/>
</dbReference>
<dbReference type="CDD" id="cd01488">
    <property type="entry name" value="Uba3_RUB"/>
    <property type="match status" value="1"/>
</dbReference>
<dbReference type="InterPro" id="IPR045886">
    <property type="entry name" value="ThiF/MoeB/HesA"/>
</dbReference>
<comment type="function">
    <text evidence="11">Catalytic subunit of the dimeric E1 enzyme, which activates NEDD8.</text>
</comment>
<dbReference type="PANTHER" id="PTHR10953:SF6">
    <property type="entry name" value="NEDD8-ACTIVATING ENZYME E1 CATALYTIC SUBUNIT"/>
    <property type="match status" value="1"/>
</dbReference>
<dbReference type="PROSITE" id="PS00865">
    <property type="entry name" value="UBIQUITIN_ACTIVAT_2"/>
    <property type="match status" value="1"/>
</dbReference>
<comment type="similarity">
    <text evidence="2 11">Belongs to the ubiquitin-activating E1 family. UBA3 subfamily.</text>
</comment>
<evidence type="ECO:0000313" key="15">
    <source>
        <dbReference type="EnsemblFungi" id="PTTG_02772-t43_1-p1"/>
    </source>
</evidence>
<dbReference type="OrthoDB" id="10255449at2759"/>
<evidence type="ECO:0000256" key="1">
    <source>
        <dbReference type="ARBA" id="ARBA00005032"/>
    </source>
</evidence>
<dbReference type="VEuPathDB" id="FungiDB:PTTG_02772"/>
<dbReference type="InterPro" id="IPR033127">
    <property type="entry name" value="UBQ-activ_enz_E1_Cys_AS"/>
</dbReference>
<evidence type="ECO:0000256" key="5">
    <source>
        <dbReference type="ARBA" id="ARBA00022741"/>
    </source>
</evidence>
<evidence type="ECO:0000256" key="3">
    <source>
        <dbReference type="ARBA" id="ARBA00015203"/>
    </source>
</evidence>
<dbReference type="GO" id="GO:0005524">
    <property type="term" value="F:ATP binding"/>
    <property type="evidence" value="ECO:0007669"/>
    <property type="project" value="UniProtKB-UniRule"/>
</dbReference>
<evidence type="ECO:0000256" key="7">
    <source>
        <dbReference type="ARBA" id="ARBA00022840"/>
    </source>
</evidence>
<dbReference type="SUPFAM" id="SSF69572">
    <property type="entry name" value="Activating enzymes of the ubiquitin-like proteins"/>
    <property type="match status" value="1"/>
</dbReference>
<dbReference type="InterPro" id="IPR014929">
    <property type="entry name" value="E2-binding"/>
</dbReference>
<evidence type="ECO:0000256" key="4">
    <source>
        <dbReference type="ARBA" id="ARBA00022598"/>
    </source>
</evidence>
<dbReference type="UniPathway" id="UPA00885"/>
<dbReference type="FunFam" id="3.10.290.20:FF:000003">
    <property type="entry name" value="Ubiquitin-activating enzyme E1 C"/>
    <property type="match status" value="1"/>
</dbReference>
<dbReference type="GO" id="GO:0019781">
    <property type="term" value="F:NEDD8 activating enzyme activity"/>
    <property type="evidence" value="ECO:0007669"/>
    <property type="project" value="UniProtKB-UniRule"/>
</dbReference>
<evidence type="ECO:0000256" key="10">
    <source>
        <dbReference type="PROSITE-ProRule" id="PRU10132"/>
    </source>
</evidence>
<keyword evidence="16" id="KW-1185">Reference proteome</keyword>
<dbReference type="GO" id="GO:0005737">
    <property type="term" value="C:cytoplasm"/>
    <property type="evidence" value="ECO:0007669"/>
    <property type="project" value="TreeGrafter"/>
</dbReference>
<reference evidence="14" key="1">
    <citation type="submission" date="2009-11" db="EMBL/GenBank/DDBJ databases">
        <authorList>
            <consortium name="The Broad Institute Genome Sequencing Platform"/>
            <person name="Ward D."/>
            <person name="Feldgarden M."/>
            <person name="Earl A."/>
            <person name="Young S.K."/>
            <person name="Zeng Q."/>
            <person name="Koehrsen M."/>
            <person name="Alvarado L."/>
            <person name="Berlin A."/>
            <person name="Bochicchio J."/>
            <person name="Borenstein D."/>
            <person name="Chapman S.B."/>
            <person name="Chen Z."/>
            <person name="Engels R."/>
            <person name="Freedman E."/>
            <person name="Gellesch M."/>
            <person name="Goldberg J."/>
            <person name="Griggs A."/>
            <person name="Gujja S."/>
            <person name="Heilman E."/>
            <person name="Heiman D."/>
            <person name="Hepburn T."/>
            <person name="Howarth C."/>
            <person name="Jen D."/>
            <person name="Larson L."/>
            <person name="Lewis B."/>
            <person name="Mehta T."/>
            <person name="Park D."/>
            <person name="Pearson M."/>
            <person name="Roberts A."/>
            <person name="Saif S."/>
            <person name="Shea T."/>
            <person name="Shenoy N."/>
            <person name="Sisk P."/>
            <person name="Stolte C."/>
            <person name="Sykes S."/>
            <person name="Thomson T."/>
            <person name="Walk T."/>
            <person name="White J."/>
            <person name="Yandava C."/>
            <person name="Izard J."/>
            <person name="Baranova O.V."/>
            <person name="Blanton J.M."/>
            <person name="Tanner A.C."/>
            <person name="Dewhirst F.E."/>
            <person name="Haas B."/>
            <person name="Nusbaum C."/>
            <person name="Birren B."/>
        </authorList>
    </citation>
    <scope>NUCLEOTIDE SEQUENCE [LARGE SCALE GENOMIC DNA]</scope>
    <source>
        <strain evidence="14">1-1 BBBD Race 1</strain>
    </source>
</reference>
<dbReference type="Gene3D" id="3.40.50.720">
    <property type="entry name" value="NAD(P)-binding Rossmann-like Domain"/>
    <property type="match status" value="1"/>
</dbReference>
<keyword evidence="4 11" id="KW-0436">Ligase</keyword>
<comment type="catalytic activity">
    <reaction evidence="9 11">
        <text>ATP + [NEDD8 protein] + [E1 NEDD8-activating enzyme]-L-cysteine = AMP + diphosphate + [E1 NEDD8-activating enzyme]-S-[NEDD8 protein]-yl-L-cysteine.</text>
        <dbReference type="EC" id="6.2.1.64"/>
    </reaction>
</comment>
<dbReference type="SMART" id="SM01181">
    <property type="entry name" value="E2_bind"/>
    <property type="match status" value="1"/>
</dbReference>
<feature type="active site" description="Glycyl thioester intermediate" evidence="10">
    <location>
        <position position="319"/>
    </location>
</feature>
<dbReference type="GO" id="GO:0005634">
    <property type="term" value="C:nucleus"/>
    <property type="evidence" value="ECO:0007669"/>
    <property type="project" value="TreeGrafter"/>
</dbReference>
<evidence type="ECO:0000256" key="12">
    <source>
        <dbReference type="SAM" id="MobiDB-lite"/>
    </source>
</evidence>
<keyword evidence="7 11" id="KW-0067">ATP-binding</keyword>
<evidence type="ECO:0000313" key="14">
    <source>
        <dbReference type="EMBL" id="OAV86966.1"/>
    </source>
</evidence>
<sequence length="544" mass="61040">MTRSKNKRGNGAGNTDPNNPTFPPNPSLPARPGLPANPNLPARPNPPPYPSNQNNNNQQQHHQQQNQQRQQNQQNQQKQQKQQKQQNQQKQQPKKQPNPPKPKPKPRTPTPPPEYEAEMNENHYYHVDKLLDRTGPMADPSFEAGATPKDFMRKTCKILVIGAGGLGCEILQNLALLGFGDIHVIDMDTIDLSNLNRQFLFREKDIGQSKAEVAAKFIMNRVPQVKVTPHYCKIQDKDDAFYMMFNLVICGLDSVQARRWINATMVNLVDPENPESLKPLIDGGTEGFKGQARVILPTITSCYECSLDMLTPQTVFPMCTIANTPRLPEHCIEWASVLEWPRVFKDKKLDNDNPDHIQWLFEQASARAKEHDISGVTWSLTQGVVKNIIPAIASTNAIIAAACCNEAFKIATTCAPYLQNYMMYNGSESIYTYTFQHEKKPDCPVCGGESVQMSLSKDWFLQQLVDHLIERADFQIKQPSLSTPKGPLFFQGPPELRAATEANLDKKLAELFPDHAGPEATDGIEITVTDSSLPFQLSLLVKLQ</sequence>
<accession>A0A0C4EPR9</accession>
<protein>
    <recommendedName>
        <fullName evidence="3 11">NEDD8-activating enzyme E1 catalytic subunit</fullName>
        <ecNumber evidence="8 11">6.2.1.64</ecNumber>
    </recommendedName>
</protein>
<evidence type="ECO:0000313" key="16">
    <source>
        <dbReference type="Proteomes" id="UP000005240"/>
    </source>
</evidence>
<feature type="compositionally biased region" description="Pro residues" evidence="12">
    <location>
        <begin position="41"/>
        <end position="50"/>
    </location>
</feature>
<dbReference type="STRING" id="630390.A0A0C4EPR9"/>
<evidence type="ECO:0000256" key="6">
    <source>
        <dbReference type="ARBA" id="ARBA00022786"/>
    </source>
</evidence>
<dbReference type="EC" id="6.2.1.64" evidence="8 11"/>
<name>A0A0C4EPR9_PUCT1</name>
<dbReference type="EnsemblFungi" id="PTTG_02772-t43_1">
    <property type="protein sequence ID" value="PTTG_02772-t43_1-p1"/>
    <property type="gene ID" value="PTTG_02772"/>
</dbReference>
<dbReference type="Pfam" id="PF08825">
    <property type="entry name" value="E2_bind"/>
    <property type="match status" value="1"/>
</dbReference>
<keyword evidence="6 11" id="KW-0833">Ubl conjugation pathway</keyword>
<dbReference type="InterPro" id="IPR035985">
    <property type="entry name" value="Ubiquitin-activating_enz"/>
</dbReference>
<dbReference type="AlphaFoldDB" id="A0A0C4EPR9"/>
<feature type="compositionally biased region" description="Pro residues" evidence="12">
    <location>
        <begin position="96"/>
        <end position="114"/>
    </location>
</feature>
<dbReference type="OMA" id="HIIEYVI"/>
<comment type="pathway">
    <text evidence="1 11">Protein modification; protein neddylation.</text>
</comment>
<gene>
    <name evidence="14" type="ORF">PTTG_02772</name>
</gene>
<feature type="domain" description="E2 binding" evidence="13">
    <location>
        <begin position="453"/>
        <end position="544"/>
    </location>
</feature>
<reference evidence="15" key="4">
    <citation type="submission" date="2025-05" db="UniProtKB">
        <authorList>
            <consortium name="EnsemblFungi"/>
        </authorList>
    </citation>
    <scope>IDENTIFICATION</scope>
    <source>
        <strain evidence="15">isolate 1-1 / race 1 (BBBD)</strain>
    </source>
</reference>
<dbReference type="Gene3D" id="1.10.10.520">
    <property type="entry name" value="Ubiquitin activating enzymes (Uba3). Chain: B, domain 2"/>
    <property type="match status" value="1"/>
</dbReference>
<organism evidence="14">
    <name type="scientific">Puccinia triticina (isolate 1-1 / race 1 (BBBD))</name>
    <name type="common">Brown leaf rust fungus</name>
    <dbReference type="NCBI Taxonomy" id="630390"/>
    <lineage>
        <taxon>Eukaryota</taxon>
        <taxon>Fungi</taxon>
        <taxon>Dikarya</taxon>
        <taxon>Basidiomycota</taxon>
        <taxon>Pucciniomycotina</taxon>
        <taxon>Pucciniomycetes</taxon>
        <taxon>Pucciniales</taxon>
        <taxon>Pucciniaceae</taxon>
        <taxon>Puccinia</taxon>
    </lineage>
</organism>
<feature type="region of interest" description="Disordered" evidence="12">
    <location>
        <begin position="1"/>
        <end position="117"/>
    </location>
</feature>